<protein>
    <submittedName>
        <fullName evidence="1">Uncharacterized protein</fullName>
    </submittedName>
</protein>
<dbReference type="EMBL" id="RQXV01000019">
    <property type="protein sequence ID" value="RRC96681.1"/>
    <property type="molecule type" value="Genomic_DNA"/>
</dbReference>
<evidence type="ECO:0000313" key="1">
    <source>
        <dbReference type="EMBL" id="RRC96681.1"/>
    </source>
</evidence>
<dbReference type="RefSeq" id="WP_124928072.1">
    <property type="nucleotide sequence ID" value="NZ_BMOH01000009.1"/>
</dbReference>
<gene>
    <name evidence="1" type="ORF">EHS89_20655</name>
</gene>
<name>A0A3P1SHC7_9GAMM</name>
<comment type="caution">
    <text evidence="1">The sequence shown here is derived from an EMBL/GenBank/DDBJ whole genome shotgun (WGS) entry which is preliminary data.</text>
</comment>
<evidence type="ECO:0000313" key="2">
    <source>
        <dbReference type="Proteomes" id="UP000267535"/>
    </source>
</evidence>
<proteinExistence type="predicted"/>
<organism evidence="1 2">
    <name type="scientific">Amphritea balenae</name>
    <dbReference type="NCBI Taxonomy" id="452629"/>
    <lineage>
        <taxon>Bacteria</taxon>
        <taxon>Pseudomonadati</taxon>
        <taxon>Pseudomonadota</taxon>
        <taxon>Gammaproteobacteria</taxon>
        <taxon>Oceanospirillales</taxon>
        <taxon>Oceanospirillaceae</taxon>
        <taxon>Amphritea</taxon>
    </lineage>
</organism>
<accession>A0A3P1SHC7</accession>
<dbReference type="Proteomes" id="UP000267535">
    <property type="component" value="Unassembled WGS sequence"/>
</dbReference>
<dbReference type="OrthoDB" id="5585636at2"/>
<dbReference type="AlphaFoldDB" id="A0A3P1SHC7"/>
<reference evidence="1 2" key="1">
    <citation type="submission" date="2018-11" db="EMBL/GenBank/DDBJ databases">
        <title>The draft genome sequence of Amphritea balenae JAMM 1525T.</title>
        <authorList>
            <person name="Fang Z."/>
            <person name="Zhang Y."/>
            <person name="Han X."/>
        </authorList>
    </citation>
    <scope>NUCLEOTIDE SEQUENCE [LARGE SCALE GENOMIC DNA]</scope>
    <source>
        <strain evidence="1 2">JAMM 1525</strain>
    </source>
</reference>
<sequence>MNIRRWIKPTGITTSLALIGVLGGAPAVLSAAVTQGPFGLQGNVVSDAELAEMRGRFVEGRKVMFFGIKMQTKWLRKNSDPFDMEMKVNFDLSKSRYRPQMTMYRSRHIGDLSETSSTSTLDNVSDAASLESVSGVVQNIQVAGDSNTVHNGVEWTVTDQPTESETEIEIEGLVELVSVGTQNHTSDDGVNTQVAVESEGIGYQIDIPDVGTVTQQITRSQFSGGNILQSTQLNSDLNQVLNRIGLTVELSPAISGIRLERFHRTLDNLRGL</sequence>
<keyword evidence="2" id="KW-1185">Reference proteome</keyword>